<sequence>MNTSNLSWIALSLVIAAIPLERASAAMNCSEPVLSGEWGEEAVGTSYFTKGTYPSVQIRLNHAECTYGPEDTEALLELIVGEHEQDPEWNSPKLTAQQMRDSVRFQLECQLSKSPIPDPITLEPRRQGVSLDAFKKMNCNTP</sequence>
<dbReference type="Proteomes" id="UP000186736">
    <property type="component" value="Unassembled WGS sequence"/>
</dbReference>
<evidence type="ECO:0000313" key="2">
    <source>
        <dbReference type="Proteomes" id="UP000186736"/>
    </source>
</evidence>
<evidence type="ECO:0000313" key="1">
    <source>
        <dbReference type="EMBL" id="OLS59113.1"/>
    </source>
</evidence>
<accession>A0A1Q9QVD2</accession>
<dbReference type="AlphaFoldDB" id="A0A1Q9QVD2"/>
<dbReference type="EMBL" id="MKZO01000075">
    <property type="protein sequence ID" value="OLS59113.1"/>
    <property type="molecule type" value="Genomic_DNA"/>
</dbReference>
<organism evidence="1 2">
    <name type="scientific">Pseudomonas putida</name>
    <name type="common">Arthrobacter siderocapsulatus</name>
    <dbReference type="NCBI Taxonomy" id="303"/>
    <lineage>
        <taxon>Bacteria</taxon>
        <taxon>Pseudomonadati</taxon>
        <taxon>Pseudomonadota</taxon>
        <taxon>Gammaproteobacteria</taxon>
        <taxon>Pseudomonadales</taxon>
        <taxon>Pseudomonadaceae</taxon>
        <taxon>Pseudomonas</taxon>
    </lineage>
</organism>
<evidence type="ECO:0008006" key="3">
    <source>
        <dbReference type="Google" id="ProtNLM"/>
    </source>
</evidence>
<reference evidence="1 2" key="1">
    <citation type="submission" date="2016-10" db="EMBL/GenBank/DDBJ databases">
        <title>Genome Sequence of Pseudomonas putida GM4FR.</title>
        <authorList>
            <person name="Poehlein A."/>
            <person name="Wemheuer F."/>
            <person name="Hollensteiner J."/>
            <person name="Wemheuer B."/>
        </authorList>
    </citation>
    <scope>NUCLEOTIDE SEQUENCE [LARGE SCALE GENOMIC DNA]</scope>
    <source>
        <strain evidence="1 2">GM4FR</strain>
    </source>
</reference>
<name>A0A1Q9QVD2_PSEPU</name>
<protein>
    <recommendedName>
        <fullName evidence="3">DUF2599 domain-containing protein</fullName>
    </recommendedName>
</protein>
<dbReference type="OrthoDB" id="9894166at2"/>
<gene>
    <name evidence="1" type="ORF">PSEMO_60740</name>
</gene>
<proteinExistence type="predicted"/>
<comment type="caution">
    <text evidence="1">The sequence shown here is derived from an EMBL/GenBank/DDBJ whole genome shotgun (WGS) entry which is preliminary data.</text>
</comment>
<dbReference type="RefSeq" id="WP_075806637.1">
    <property type="nucleotide sequence ID" value="NZ_MKZO01000075.1"/>
</dbReference>